<dbReference type="PROSITE" id="PS51833">
    <property type="entry name" value="HDOD"/>
    <property type="match status" value="1"/>
</dbReference>
<comment type="caution">
    <text evidence="2">The sequence shown here is derived from an EMBL/GenBank/DDBJ whole genome shotgun (WGS) entry which is preliminary data.</text>
</comment>
<evidence type="ECO:0000313" key="2">
    <source>
        <dbReference type="EMBL" id="RUL75214.1"/>
    </source>
</evidence>
<dbReference type="Proteomes" id="UP000274358">
    <property type="component" value="Unassembled WGS sequence"/>
</dbReference>
<dbReference type="SUPFAM" id="SSF109604">
    <property type="entry name" value="HD-domain/PDEase-like"/>
    <property type="match status" value="1"/>
</dbReference>
<evidence type="ECO:0000313" key="3">
    <source>
        <dbReference type="Proteomes" id="UP000274358"/>
    </source>
</evidence>
<dbReference type="RefSeq" id="WP_126684773.1">
    <property type="nucleotide sequence ID" value="NZ_RYYV01000007.1"/>
</dbReference>
<organism evidence="2 3">
    <name type="scientific">Dyella choica</name>
    <dbReference type="NCBI Taxonomy" id="1927959"/>
    <lineage>
        <taxon>Bacteria</taxon>
        <taxon>Pseudomonadati</taxon>
        <taxon>Pseudomonadota</taxon>
        <taxon>Gammaproteobacteria</taxon>
        <taxon>Lysobacterales</taxon>
        <taxon>Rhodanobacteraceae</taxon>
        <taxon>Dyella</taxon>
    </lineage>
</organism>
<dbReference type="PANTHER" id="PTHR33525:SF4">
    <property type="entry name" value="CYCLIC DI-GMP PHOSPHODIESTERASE CDGJ"/>
    <property type="match status" value="1"/>
</dbReference>
<dbReference type="Gene3D" id="3.30.450.40">
    <property type="match status" value="1"/>
</dbReference>
<dbReference type="Gene3D" id="1.10.3210.10">
    <property type="entry name" value="Hypothetical protein af1432"/>
    <property type="match status" value="1"/>
</dbReference>
<reference evidence="2 3" key="1">
    <citation type="submission" date="2018-12" db="EMBL/GenBank/DDBJ databases">
        <title>Dyella dinghuensis sp. nov. DHOA06 and Dyella choica sp. nov. 4M-K27, isolated from forest soil.</title>
        <authorList>
            <person name="Qiu L.-H."/>
            <person name="Gao Z.-H."/>
        </authorList>
    </citation>
    <scope>NUCLEOTIDE SEQUENCE [LARGE SCALE GENOMIC DNA]</scope>
    <source>
        <strain evidence="2 3">4M-K27</strain>
    </source>
</reference>
<proteinExistence type="predicted"/>
<dbReference type="AlphaFoldDB" id="A0A3S0Q4H6"/>
<name>A0A3S0Q4H6_9GAMM</name>
<gene>
    <name evidence="2" type="ORF">EKH80_10785</name>
</gene>
<dbReference type="InterPro" id="IPR029016">
    <property type="entry name" value="GAF-like_dom_sf"/>
</dbReference>
<dbReference type="Pfam" id="PF01590">
    <property type="entry name" value="GAF"/>
    <property type="match status" value="1"/>
</dbReference>
<dbReference type="OrthoDB" id="9770715at2"/>
<feature type="domain" description="HDOD" evidence="1">
    <location>
        <begin position="29"/>
        <end position="222"/>
    </location>
</feature>
<dbReference type="InterPro" id="IPR013976">
    <property type="entry name" value="HDOD"/>
</dbReference>
<protein>
    <submittedName>
        <fullName evidence="2">HDOD domain-containing protein</fullName>
    </submittedName>
</protein>
<evidence type="ECO:0000259" key="1">
    <source>
        <dbReference type="PROSITE" id="PS51833"/>
    </source>
</evidence>
<keyword evidence="3" id="KW-1185">Reference proteome</keyword>
<dbReference type="PANTHER" id="PTHR33525">
    <property type="match status" value="1"/>
</dbReference>
<sequence>MASTLAVKERETLKPLEAVLRRLSDSSGFPTLSTTISDVNRVVSSDSSAQQITQVILRDVSLTTKLLQLVNSAVYGQFHGRIRTISRAVLILGCEAVRNATMTLMMLEFSKGRPQERSVQDELVGAFFAGVLSKALCAQLGMPNAEEAVICTMCQNLGKLLVTFFLYEESRKVRSLVEQGLLEEQAAEQVLGISYRNLGVGVARHWNFPDRLVEGMQRITADGMSAPTSDAENLRLAANLANDLYVTALRSSQEDKAAALEALRKRYGAAIKLDTKDLVAAVDQALKEVADCSTTVSLPIAGSSALHAVRVWTGGAVDEATSAQTDLAVAADPLMRDVAALDALENANEASAGAQHIISAGIRDVTEALTSDFALNDVLRMVLETMHRGFGFSRTMIYIRDARLNTMRARFGFGAEMERLIPLCEFPLAFAPDVFHVALEKSVDIVIEDANADHIARRIPEWFRQGVNTKSFLLLPIPIKGTAIGMLYADSERGAIKLSPEQLGSLRTLRSQVVLAFKHGAASGRL</sequence>
<accession>A0A3S0Q4H6</accession>
<dbReference type="SUPFAM" id="SSF55781">
    <property type="entry name" value="GAF domain-like"/>
    <property type="match status" value="1"/>
</dbReference>
<dbReference type="InterPro" id="IPR003018">
    <property type="entry name" value="GAF"/>
</dbReference>
<dbReference type="Pfam" id="PF08668">
    <property type="entry name" value="HDOD"/>
    <property type="match status" value="1"/>
</dbReference>
<dbReference type="EMBL" id="RYYV01000007">
    <property type="protein sequence ID" value="RUL75214.1"/>
    <property type="molecule type" value="Genomic_DNA"/>
</dbReference>
<dbReference type="InterPro" id="IPR052340">
    <property type="entry name" value="RNase_Y/CdgJ"/>
</dbReference>